<evidence type="ECO:0000256" key="6">
    <source>
        <dbReference type="ARBA" id="ARBA00025767"/>
    </source>
</evidence>
<dbReference type="GO" id="GO:0032040">
    <property type="term" value="C:small-subunit processome"/>
    <property type="evidence" value="ECO:0007669"/>
    <property type="project" value="TreeGrafter"/>
</dbReference>
<dbReference type="AlphaFoldDB" id="A0A151Z3V3"/>
<evidence type="ECO:0000256" key="4">
    <source>
        <dbReference type="ARBA" id="ARBA00022737"/>
    </source>
</evidence>
<dbReference type="SMART" id="SM00320">
    <property type="entry name" value="WD40"/>
    <property type="match status" value="4"/>
</dbReference>
<comment type="caution">
    <text evidence="7">The sequence shown here is derived from an EMBL/GenBank/DDBJ whole genome shotgun (WGS) entry which is preliminary data.</text>
</comment>
<keyword evidence="4" id="KW-0677">Repeat</keyword>
<evidence type="ECO:0000313" key="7">
    <source>
        <dbReference type="EMBL" id="KYQ88639.1"/>
    </source>
</evidence>
<keyword evidence="5" id="KW-0539">Nucleus</keyword>
<dbReference type="GO" id="GO:0034388">
    <property type="term" value="C:Pwp2p-containing subcomplex of 90S preribosome"/>
    <property type="evidence" value="ECO:0007669"/>
    <property type="project" value="TreeGrafter"/>
</dbReference>
<accession>A0A151Z3V3</accession>
<evidence type="ECO:0000256" key="3">
    <source>
        <dbReference type="ARBA" id="ARBA00022574"/>
    </source>
</evidence>
<evidence type="ECO:0000313" key="8">
    <source>
        <dbReference type="Proteomes" id="UP000076078"/>
    </source>
</evidence>
<dbReference type="OMA" id="KIRMWEI"/>
<dbReference type="PANTHER" id="PTHR18359:SF0">
    <property type="entry name" value="U3 SMALL NUCLEOLAR RNA-ASSOCIATED PROTEIN 18 HOMOLOG"/>
    <property type="match status" value="1"/>
</dbReference>
<name>A0A151Z3V3_TIELA</name>
<evidence type="ECO:0000256" key="1">
    <source>
        <dbReference type="ARBA" id="ARBA00004604"/>
    </source>
</evidence>
<dbReference type="Proteomes" id="UP000076078">
    <property type="component" value="Unassembled WGS sequence"/>
</dbReference>
<dbReference type="STRING" id="361077.A0A151Z3V3"/>
<organism evidence="7 8">
    <name type="scientific">Tieghemostelium lacteum</name>
    <name type="common">Slime mold</name>
    <name type="synonym">Dictyostelium lacteum</name>
    <dbReference type="NCBI Taxonomy" id="361077"/>
    <lineage>
        <taxon>Eukaryota</taxon>
        <taxon>Amoebozoa</taxon>
        <taxon>Evosea</taxon>
        <taxon>Eumycetozoa</taxon>
        <taxon>Dictyostelia</taxon>
        <taxon>Dictyosteliales</taxon>
        <taxon>Raperosteliaceae</taxon>
        <taxon>Tieghemostelium</taxon>
    </lineage>
</organism>
<dbReference type="InterPro" id="IPR001680">
    <property type="entry name" value="WD40_rpt"/>
</dbReference>
<dbReference type="InterPro" id="IPR045161">
    <property type="entry name" value="Utp18"/>
</dbReference>
<dbReference type="InParanoid" id="A0A151Z3V3"/>
<gene>
    <name evidence="7" type="ORF">DLAC_10813</name>
</gene>
<dbReference type="GO" id="GO:0006364">
    <property type="term" value="P:rRNA processing"/>
    <property type="evidence" value="ECO:0007669"/>
    <property type="project" value="UniProtKB-KW"/>
</dbReference>
<comment type="subcellular location">
    <subcellularLocation>
        <location evidence="1">Nucleus</location>
        <location evidence="1">Nucleolus</location>
    </subcellularLocation>
</comment>
<keyword evidence="8" id="KW-1185">Reference proteome</keyword>
<dbReference type="PANTHER" id="PTHR18359">
    <property type="entry name" value="WD-REPEAT PROTEIN-RELATED"/>
    <property type="match status" value="1"/>
</dbReference>
<evidence type="ECO:0000256" key="5">
    <source>
        <dbReference type="ARBA" id="ARBA00023242"/>
    </source>
</evidence>
<reference evidence="7 8" key="1">
    <citation type="submission" date="2015-12" db="EMBL/GenBank/DDBJ databases">
        <title>Dictyostelia acquired genes for synthesis and detection of signals that induce cell-type specialization by lateral gene transfer from prokaryotes.</title>
        <authorList>
            <person name="Gloeckner G."/>
            <person name="Schaap P."/>
        </authorList>
    </citation>
    <scope>NUCLEOTIDE SEQUENCE [LARGE SCALE GENOMIC DNA]</scope>
    <source>
        <strain evidence="7 8">TK</strain>
    </source>
</reference>
<keyword evidence="3" id="KW-0853">WD repeat</keyword>
<dbReference type="InterPro" id="IPR015943">
    <property type="entry name" value="WD40/YVTN_repeat-like_dom_sf"/>
</dbReference>
<protein>
    <submittedName>
        <fullName evidence="7">WD40 repeat-containing protein</fullName>
    </submittedName>
</protein>
<dbReference type="InterPro" id="IPR036322">
    <property type="entry name" value="WD40_repeat_dom_sf"/>
</dbReference>
<comment type="similarity">
    <text evidence="6">Belongs to the WD repeat UTP18 family.</text>
</comment>
<keyword evidence="2" id="KW-0698">rRNA processing</keyword>
<dbReference type="FunCoup" id="A0A151Z3V3">
    <property type="interactions" value="147"/>
</dbReference>
<evidence type="ECO:0000256" key="2">
    <source>
        <dbReference type="ARBA" id="ARBA00022552"/>
    </source>
</evidence>
<dbReference type="Gene3D" id="2.130.10.10">
    <property type="entry name" value="YVTN repeat-like/Quinoprotein amine dehydrogenase"/>
    <property type="match status" value="1"/>
</dbReference>
<proteinExistence type="inferred from homology"/>
<dbReference type="SUPFAM" id="SSF50978">
    <property type="entry name" value="WD40 repeat-like"/>
    <property type="match status" value="1"/>
</dbReference>
<dbReference type="EMBL" id="LODT01000049">
    <property type="protein sequence ID" value="KYQ88639.1"/>
    <property type="molecule type" value="Genomic_DNA"/>
</dbReference>
<dbReference type="OrthoDB" id="1935146at2759"/>
<sequence>MSNDTDMLENNEIGLKPAWVDEDDSNYTVKPNNYQVIPKWAIIQKQTIEVERNEIEELITQSNFALTKGKSVDSNVLDYRLLSKSNVLRAEITVIKYHRDGELLLVCGSKGTFAILSSSDEFVKPIHSGELKNFHIRFADFVDGRNEIVIFGEQSYFYIYNMDSRVSEQVKLRSSKFKFNKYAISGDYIATVDVQGTLSIVRSDTRSVVHESILASTQVSAITFSPDGNTLFLSYNGQIHCFSMTDMKLFHKFKDYGNANSKSVTSIAISDVYNLKNSTGTKTTYLCTGSEFGYINSYDLANCMTETNPKPLKDFDNLVHPITSIHFHPSSSIMVAFSKLDDNLIRFFQYPSHHTYIPTNQTKQCKHITALDFSPLANWFTIGNSNGTIFTFKLPLFK</sequence>